<dbReference type="Gene3D" id="3.30.70.580">
    <property type="entry name" value="Pseudouridine synthase I, catalytic domain, N-terminal subdomain"/>
    <property type="match status" value="1"/>
</dbReference>
<proteinExistence type="inferred from homology"/>
<dbReference type="Pfam" id="PF01479">
    <property type="entry name" value="S4"/>
    <property type="match status" value="1"/>
</dbReference>
<dbReference type="GO" id="GO:0016853">
    <property type="term" value="F:isomerase activity"/>
    <property type="evidence" value="ECO:0007669"/>
    <property type="project" value="UniProtKB-KW"/>
</dbReference>
<feature type="domain" description="RNA-binding S4" evidence="7">
    <location>
        <begin position="9"/>
        <end position="68"/>
    </location>
</feature>
<evidence type="ECO:0000256" key="3">
    <source>
        <dbReference type="ARBA" id="ARBA00022884"/>
    </source>
</evidence>
<dbReference type="InterPro" id="IPR002942">
    <property type="entry name" value="S4_RNA-bd"/>
</dbReference>
<dbReference type="InterPro" id="IPR020103">
    <property type="entry name" value="PsdUridine_synth_cat_dom_sf"/>
</dbReference>
<dbReference type="InterPro" id="IPR020094">
    <property type="entry name" value="TruA/RsuA/RluB/E/F_N"/>
</dbReference>
<dbReference type="PROSITE" id="PS50889">
    <property type="entry name" value="S4"/>
    <property type="match status" value="1"/>
</dbReference>
<dbReference type="EMBL" id="JAZDRO010000001">
    <property type="protein sequence ID" value="MEE2565956.1"/>
    <property type="molecule type" value="Genomic_DNA"/>
</dbReference>
<keyword evidence="3 5" id="KW-0694">RNA-binding</keyword>
<evidence type="ECO:0000256" key="6">
    <source>
        <dbReference type="RuleBase" id="RU003887"/>
    </source>
</evidence>
<protein>
    <recommendedName>
        <fullName evidence="6">Pseudouridine synthase</fullName>
        <ecNumber evidence="6">5.4.99.-</ecNumber>
    </recommendedName>
</protein>
<dbReference type="InterPro" id="IPR006145">
    <property type="entry name" value="PsdUridine_synth_RsuA/RluA"/>
</dbReference>
<evidence type="ECO:0000256" key="1">
    <source>
        <dbReference type="ARBA" id="ARBA00000073"/>
    </source>
</evidence>
<dbReference type="RefSeq" id="WP_330195485.1">
    <property type="nucleotide sequence ID" value="NZ_JAZDRO010000001.1"/>
</dbReference>
<dbReference type="CDD" id="cd00165">
    <property type="entry name" value="S4"/>
    <property type="match status" value="1"/>
</dbReference>
<evidence type="ECO:0000313" key="8">
    <source>
        <dbReference type="EMBL" id="MEE2565956.1"/>
    </source>
</evidence>
<dbReference type="SUPFAM" id="SSF55120">
    <property type="entry name" value="Pseudouridine synthase"/>
    <property type="match status" value="1"/>
</dbReference>
<dbReference type="Gene3D" id="3.30.70.1560">
    <property type="entry name" value="Alpha-L RNA-binding motif"/>
    <property type="match status" value="1"/>
</dbReference>
<dbReference type="Proteomes" id="UP001310692">
    <property type="component" value="Unassembled WGS sequence"/>
</dbReference>
<dbReference type="InterPro" id="IPR050343">
    <property type="entry name" value="RsuA_PseudoU_synthase"/>
</dbReference>
<dbReference type="EC" id="5.4.99.-" evidence="6"/>
<evidence type="ECO:0000256" key="2">
    <source>
        <dbReference type="ARBA" id="ARBA00008348"/>
    </source>
</evidence>
<dbReference type="SMART" id="SM00363">
    <property type="entry name" value="S4"/>
    <property type="match status" value="1"/>
</dbReference>
<dbReference type="NCBIfam" id="TIGR00093">
    <property type="entry name" value="pseudouridine synthase"/>
    <property type="match status" value="1"/>
</dbReference>
<comment type="caution">
    <text evidence="8">The sequence shown here is derived from an EMBL/GenBank/DDBJ whole genome shotgun (WGS) entry which is preliminary data.</text>
</comment>
<dbReference type="SUPFAM" id="SSF55174">
    <property type="entry name" value="Alpha-L RNA-binding motif"/>
    <property type="match status" value="1"/>
</dbReference>
<dbReference type="InterPro" id="IPR036986">
    <property type="entry name" value="S4_RNA-bd_sf"/>
</dbReference>
<dbReference type="Pfam" id="PF00849">
    <property type="entry name" value="PseudoU_synth_2"/>
    <property type="match status" value="1"/>
</dbReference>
<dbReference type="Gene3D" id="3.10.290.10">
    <property type="entry name" value="RNA-binding S4 domain"/>
    <property type="match status" value="1"/>
</dbReference>
<keyword evidence="9" id="KW-1185">Reference proteome</keyword>
<evidence type="ECO:0000256" key="5">
    <source>
        <dbReference type="PROSITE-ProRule" id="PRU00182"/>
    </source>
</evidence>
<evidence type="ECO:0000313" key="9">
    <source>
        <dbReference type="Proteomes" id="UP001310692"/>
    </source>
</evidence>
<evidence type="ECO:0000259" key="7">
    <source>
        <dbReference type="SMART" id="SM00363"/>
    </source>
</evidence>
<dbReference type="InterPro" id="IPR018496">
    <property type="entry name" value="PsdUridine_synth_RsuA/RluB_CS"/>
</dbReference>
<gene>
    <name evidence="8" type="ORF">V0U35_04625</name>
</gene>
<dbReference type="PANTHER" id="PTHR47683">
    <property type="entry name" value="PSEUDOURIDINE SYNTHASE FAMILY PROTEIN-RELATED"/>
    <property type="match status" value="1"/>
</dbReference>
<name>A0ABU7LWL8_9PROT</name>
<comment type="similarity">
    <text evidence="2 6">Belongs to the pseudouridine synthase RsuA family.</text>
</comment>
<dbReference type="PANTHER" id="PTHR47683:SF3">
    <property type="entry name" value="RIBOSOMAL LARGE SUBUNIT PSEUDOURIDINE SYNTHASE B"/>
    <property type="match status" value="1"/>
</dbReference>
<keyword evidence="4 6" id="KW-0413">Isomerase</keyword>
<sequence>MTDQDDNSERIAKRLARSGVASRREAERMIEAGRVTVNGKLLKTPAFKVTDRDTITVDGKPVGAAEKTKLWRYHKPSGLVTTHKDPEGRETVFDKLPKSLGRVISVGRLDLTSEGLLLLTNDGELSRALELPTTAWTRRYRARAFGSVDEAALARLRAGVTVDGVSYGPIEAEVERATGSNVWLNVALKEGKNREVRKALDAVGLKVNRLIRIAYGPFQLGQLATGEVKSVPERVLQDQCGHLLKSA</sequence>
<accession>A0ABU7LWL8</accession>
<comment type="catalytic activity">
    <reaction evidence="1">
        <text>a uridine in RNA = a pseudouridine in RNA</text>
        <dbReference type="Rhea" id="RHEA:48348"/>
        <dbReference type="Rhea" id="RHEA-COMP:12068"/>
        <dbReference type="Rhea" id="RHEA-COMP:12069"/>
        <dbReference type="ChEBI" id="CHEBI:65314"/>
        <dbReference type="ChEBI" id="CHEBI:65315"/>
    </reaction>
</comment>
<dbReference type="InterPro" id="IPR000748">
    <property type="entry name" value="PsdUridine_synth_RsuA/RluB/E/F"/>
</dbReference>
<organism evidence="8 9">
    <name type="scientific">Hyphobacterium marinum</name>
    <dbReference type="NCBI Taxonomy" id="3116574"/>
    <lineage>
        <taxon>Bacteria</taxon>
        <taxon>Pseudomonadati</taxon>
        <taxon>Pseudomonadota</taxon>
        <taxon>Alphaproteobacteria</taxon>
        <taxon>Maricaulales</taxon>
        <taxon>Maricaulaceae</taxon>
        <taxon>Hyphobacterium</taxon>
    </lineage>
</organism>
<evidence type="ECO:0000256" key="4">
    <source>
        <dbReference type="ARBA" id="ARBA00023235"/>
    </source>
</evidence>
<reference evidence="8 9" key="1">
    <citation type="submission" date="2024-01" db="EMBL/GenBank/DDBJ databases">
        <title>Hyphobacterium bacterium isolated from marine sediment.</title>
        <authorList>
            <person name="Zhao S."/>
        </authorList>
    </citation>
    <scope>NUCLEOTIDE SEQUENCE [LARGE SCALE GENOMIC DNA]</scope>
    <source>
        <strain evidence="8 9">Y60-23</strain>
    </source>
</reference>
<dbReference type="InterPro" id="IPR042092">
    <property type="entry name" value="PsdUridine_s_RsuA/RluB/E/F_cat"/>
</dbReference>
<dbReference type="PROSITE" id="PS01149">
    <property type="entry name" value="PSI_RSU"/>
    <property type="match status" value="1"/>
</dbReference>